<evidence type="ECO:0000313" key="11">
    <source>
        <dbReference type="Proteomes" id="UP000069940"/>
    </source>
</evidence>
<proteinExistence type="inferred from homology"/>
<organism evidence="10 11">
    <name type="scientific">Aedes albopictus</name>
    <name type="common">Asian tiger mosquito</name>
    <name type="synonym">Stegomyia albopicta</name>
    <dbReference type="NCBI Taxonomy" id="7160"/>
    <lineage>
        <taxon>Eukaryota</taxon>
        <taxon>Metazoa</taxon>
        <taxon>Ecdysozoa</taxon>
        <taxon>Arthropoda</taxon>
        <taxon>Hexapoda</taxon>
        <taxon>Insecta</taxon>
        <taxon>Pterygota</taxon>
        <taxon>Neoptera</taxon>
        <taxon>Endopterygota</taxon>
        <taxon>Diptera</taxon>
        <taxon>Nematocera</taxon>
        <taxon>Culicoidea</taxon>
        <taxon>Culicidae</taxon>
        <taxon>Culicinae</taxon>
        <taxon>Aedini</taxon>
        <taxon>Aedes</taxon>
        <taxon>Stegomyia</taxon>
    </lineage>
</organism>
<evidence type="ECO:0000256" key="8">
    <source>
        <dbReference type="SAM" id="Phobius"/>
    </source>
</evidence>
<feature type="compositionally biased region" description="Polar residues" evidence="7">
    <location>
        <begin position="275"/>
        <end position="288"/>
    </location>
</feature>
<dbReference type="GeneID" id="109423316"/>
<accession>A0ABM1Z4U0</accession>
<feature type="region of interest" description="Disordered" evidence="7">
    <location>
        <begin position="105"/>
        <end position="138"/>
    </location>
</feature>
<dbReference type="PROSITE" id="PS00251">
    <property type="entry name" value="THD_1"/>
    <property type="match status" value="1"/>
</dbReference>
<dbReference type="EnsemblMetazoa" id="AALFPA23_015103.R21893">
    <property type="protein sequence ID" value="AALFPA23_015103.P21893"/>
    <property type="gene ID" value="AALFPA23_015103"/>
</dbReference>
<dbReference type="PANTHER" id="PTHR15151:SF24">
    <property type="entry name" value="A PROLIFERATION-INDUCING LIGAND-LIKE PROTEIN-RELATED"/>
    <property type="match status" value="1"/>
</dbReference>
<dbReference type="Pfam" id="PF00229">
    <property type="entry name" value="TNF"/>
    <property type="match status" value="1"/>
</dbReference>
<keyword evidence="6" id="KW-0325">Glycoprotein</keyword>
<feature type="compositionally biased region" description="Basic residues" evidence="7">
    <location>
        <begin position="184"/>
        <end position="207"/>
    </location>
</feature>
<dbReference type="InterPro" id="IPR051748">
    <property type="entry name" value="TNF_Ligand_Superfamily"/>
</dbReference>
<keyword evidence="8" id="KW-1133">Transmembrane helix</keyword>
<evidence type="ECO:0000313" key="10">
    <source>
        <dbReference type="EnsemblMetazoa" id="AALFPA23_015103.P21893"/>
    </source>
</evidence>
<feature type="transmembrane region" description="Helical" evidence="8">
    <location>
        <begin position="38"/>
        <end position="60"/>
    </location>
</feature>
<keyword evidence="11" id="KW-1185">Reference proteome</keyword>
<comment type="similarity">
    <text evidence="2">Belongs to the tumor necrosis factor family.</text>
</comment>
<feature type="compositionally biased region" description="Polar residues" evidence="7">
    <location>
        <begin position="243"/>
        <end position="259"/>
    </location>
</feature>
<evidence type="ECO:0000256" key="2">
    <source>
        <dbReference type="ARBA" id="ARBA00008670"/>
    </source>
</evidence>
<evidence type="ECO:0000256" key="1">
    <source>
        <dbReference type="ARBA" id="ARBA00004613"/>
    </source>
</evidence>
<sequence>MPVTATMTAESLKPFLSAPNALENLPKECVDKTSVKRYLLICGFVVLLGLTVSAVALEIWNTDRISALQREVDVMKQQLQELRQLRTIENLEDFDDFAEAYDSNEVHSTSDEYGEELDGERDSDTEEGSTSVFGIPDGFPIDDMETEISVQSTANAVDGKRKARSISGMTYQGVPILEESYMNRHRHQNRSRHQQQLRHQQQHHLLQHRTSEPQYQQMRQRPEETATPPPQLKYKWDDESDGQIPSQRQLNSGTVATSVSDRHRINSETRRHHQTSVSTTPYAPPSSSHRSEKFVGSPKLTNLVGPDYTTKPPGPTHDRRSRVMMTNTGEHNKFQKVIKNPGTFMESRQPSVQKVGRLMRKSSVPARVTALHLAKSHSHYQNLRATNHVQWQWHPVDPINREALNSHVFHLSHDGVLSINDTGLYFVYAQITYSDQHPVNGFSIMVNSKRHASCSVHGQPGKKTNTCYTATLADLDHGSHIEIRDMDLDHVHLPFQEKTFFGLYKLGRRPMMTQPNT</sequence>
<keyword evidence="3" id="KW-0202">Cytokine</keyword>
<reference evidence="10" key="2">
    <citation type="submission" date="2025-05" db="UniProtKB">
        <authorList>
            <consortium name="EnsemblMetazoa"/>
        </authorList>
    </citation>
    <scope>IDENTIFICATION</scope>
    <source>
        <strain evidence="10">Foshan</strain>
    </source>
</reference>
<dbReference type="SUPFAM" id="SSF49842">
    <property type="entry name" value="TNF-like"/>
    <property type="match status" value="1"/>
</dbReference>
<dbReference type="InterPro" id="IPR021184">
    <property type="entry name" value="TNF_CS"/>
</dbReference>
<dbReference type="InterPro" id="IPR008983">
    <property type="entry name" value="Tumour_necrosis_fac-like_dom"/>
</dbReference>
<dbReference type="PANTHER" id="PTHR15151">
    <property type="entry name" value="PROTEIN EIGER"/>
    <property type="match status" value="1"/>
</dbReference>
<dbReference type="InterPro" id="IPR006052">
    <property type="entry name" value="TNF_dom"/>
</dbReference>
<evidence type="ECO:0000256" key="4">
    <source>
        <dbReference type="ARBA" id="ARBA00022525"/>
    </source>
</evidence>
<dbReference type="SMART" id="SM00207">
    <property type="entry name" value="TNF"/>
    <property type="match status" value="1"/>
</dbReference>
<keyword evidence="5" id="KW-1015">Disulfide bond</keyword>
<dbReference type="RefSeq" id="XP_019553793.3">
    <property type="nucleotide sequence ID" value="XM_019698248.3"/>
</dbReference>
<evidence type="ECO:0000256" key="6">
    <source>
        <dbReference type="ARBA" id="ARBA00023180"/>
    </source>
</evidence>
<name>A0ABM1Z4U0_AEDAL</name>
<reference evidence="11" key="1">
    <citation type="journal article" date="2015" name="Proc. Natl. Acad. Sci. U.S.A.">
        <title>Genome sequence of the Asian Tiger mosquito, Aedes albopictus, reveals insights into its biology, genetics, and evolution.</title>
        <authorList>
            <person name="Chen X.G."/>
            <person name="Jiang X."/>
            <person name="Gu J."/>
            <person name="Xu M."/>
            <person name="Wu Y."/>
            <person name="Deng Y."/>
            <person name="Zhang C."/>
            <person name="Bonizzoni M."/>
            <person name="Dermauw W."/>
            <person name="Vontas J."/>
            <person name="Armbruster P."/>
            <person name="Huang X."/>
            <person name="Yang Y."/>
            <person name="Zhang H."/>
            <person name="He W."/>
            <person name="Peng H."/>
            <person name="Liu Y."/>
            <person name="Wu K."/>
            <person name="Chen J."/>
            <person name="Lirakis M."/>
            <person name="Topalis P."/>
            <person name="Van Leeuwen T."/>
            <person name="Hall A.B."/>
            <person name="Jiang X."/>
            <person name="Thorpe C."/>
            <person name="Mueller R.L."/>
            <person name="Sun C."/>
            <person name="Waterhouse R.M."/>
            <person name="Yan G."/>
            <person name="Tu Z.J."/>
            <person name="Fang X."/>
            <person name="James A.A."/>
        </authorList>
    </citation>
    <scope>NUCLEOTIDE SEQUENCE [LARGE SCALE GENOMIC DNA]</scope>
    <source>
        <strain evidence="11">Foshan</strain>
    </source>
</reference>
<feature type="compositionally biased region" description="Acidic residues" evidence="7">
    <location>
        <begin position="112"/>
        <end position="127"/>
    </location>
</feature>
<dbReference type="PROSITE" id="PS50049">
    <property type="entry name" value="THD_2"/>
    <property type="match status" value="1"/>
</dbReference>
<protein>
    <recommendedName>
        <fullName evidence="9">THD domain-containing protein</fullName>
    </recommendedName>
</protein>
<feature type="region of interest" description="Disordered" evidence="7">
    <location>
        <begin position="184"/>
        <end position="321"/>
    </location>
</feature>
<dbReference type="Proteomes" id="UP000069940">
    <property type="component" value="Unassembled WGS sequence"/>
</dbReference>
<evidence type="ECO:0000256" key="5">
    <source>
        <dbReference type="ARBA" id="ARBA00023157"/>
    </source>
</evidence>
<keyword evidence="8" id="KW-0472">Membrane</keyword>
<comment type="subcellular location">
    <subcellularLocation>
        <location evidence="1">Secreted</location>
    </subcellularLocation>
</comment>
<dbReference type="Gene3D" id="2.60.120.40">
    <property type="match status" value="1"/>
</dbReference>
<evidence type="ECO:0000256" key="3">
    <source>
        <dbReference type="ARBA" id="ARBA00022514"/>
    </source>
</evidence>
<evidence type="ECO:0000259" key="9">
    <source>
        <dbReference type="PROSITE" id="PS50049"/>
    </source>
</evidence>
<keyword evidence="4" id="KW-0964">Secreted</keyword>
<feature type="domain" description="THD" evidence="9">
    <location>
        <begin position="369"/>
        <end position="506"/>
    </location>
</feature>
<feature type="compositionally biased region" description="Basic and acidic residues" evidence="7">
    <location>
        <begin position="260"/>
        <end position="269"/>
    </location>
</feature>
<evidence type="ECO:0000256" key="7">
    <source>
        <dbReference type="SAM" id="MobiDB-lite"/>
    </source>
</evidence>
<keyword evidence="8" id="KW-0812">Transmembrane</keyword>